<sequence length="293" mass="32288">MKKIKQAIAAGVISLAVIFTGGAVFADHSGDKEIAVVKKGDTLYSLAKKHHMSVAQISDLNDLEGTTIYPGQRLILSGEEAGYHKIIAGSFSKKKNAEKRAALLKKKEIPAAIGTAVIDGKTYYRVQAGAFKDKKNAVKQLEAVKKAGIKDAFILSKEELHIFGLKPGDAFAEIVSRMGMPKKTETQLNIKSLYYQSDGAGLRVTLNKKDGTIGSLAVYPEYLSPRMFPALPFTKDEVVKMYGDSDKTKTVTCYESAKCEELTYQLDHLELKARIDRDQATVQFLEITDLNYR</sequence>
<accession>A0A160MCA5</accession>
<evidence type="ECO:0000259" key="2">
    <source>
        <dbReference type="PROSITE" id="PS51724"/>
    </source>
</evidence>
<dbReference type="InterPro" id="IPR036680">
    <property type="entry name" value="SPOR-like_sf"/>
</dbReference>
<dbReference type="Gene3D" id="3.10.350.10">
    <property type="entry name" value="LysM domain"/>
    <property type="match status" value="1"/>
</dbReference>
<dbReference type="EMBL" id="CP015506">
    <property type="protein sequence ID" value="AND40243.1"/>
    <property type="molecule type" value="Genomic_DNA"/>
</dbReference>
<dbReference type="RefSeq" id="WP_009334314.1">
    <property type="nucleotide sequence ID" value="NZ_CP015506.1"/>
</dbReference>
<dbReference type="STRING" id="1196031.A361_14150"/>
<name>A0A160MCA5_9BACI</name>
<reference evidence="4 5" key="1">
    <citation type="submission" date="2016-04" db="EMBL/GenBank/DDBJ databases">
        <title>Complete genome sequence of Bacillus oceanisediminis strain 2691.</title>
        <authorList>
            <person name="Jeong H."/>
            <person name="Kim H.J."/>
            <person name="Lee D.-W."/>
        </authorList>
    </citation>
    <scope>NUCLEOTIDE SEQUENCE [LARGE SCALE GENOMIC DNA]</scope>
    <source>
        <strain evidence="4 5">2691</strain>
    </source>
</reference>
<dbReference type="CDD" id="cd00118">
    <property type="entry name" value="LysM"/>
    <property type="match status" value="1"/>
</dbReference>
<dbReference type="InterPro" id="IPR007730">
    <property type="entry name" value="SPOR-like_dom"/>
</dbReference>
<organism evidence="4 5">
    <name type="scientific">Cytobacillus oceanisediminis 2691</name>
    <dbReference type="NCBI Taxonomy" id="1196031"/>
    <lineage>
        <taxon>Bacteria</taxon>
        <taxon>Bacillati</taxon>
        <taxon>Bacillota</taxon>
        <taxon>Bacilli</taxon>
        <taxon>Bacillales</taxon>
        <taxon>Bacillaceae</taxon>
        <taxon>Cytobacillus</taxon>
    </lineage>
</organism>
<feature type="domain" description="LysM" evidence="3">
    <location>
        <begin position="33"/>
        <end position="76"/>
    </location>
</feature>
<feature type="domain" description="SPOR" evidence="2">
    <location>
        <begin position="78"/>
        <end position="157"/>
    </location>
</feature>
<dbReference type="PROSITE" id="PS51782">
    <property type="entry name" value="LYSM"/>
    <property type="match status" value="1"/>
</dbReference>
<feature type="signal peptide" evidence="1">
    <location>
        <begin position="1"/>
        <end position="26"/>
    </location>
</feature>
<keyword evidence="1" id="KW-0732">Signal</keyword>
<evidence type="ECO:0000259" key="3">
    <source>
        <dbReference type="PROSITE" id="PS51782"/>
    </source>
</evidence>
<evidence type="ECO:0000313" key="5">
    <source>
        <dbReference type="Proteomes" id="UP000077856"/>
    </source>
</evidence>
<dbReference type="Proteomes" id="UP000077856">
    <property type="component" value="Chromosome"/>
</dbReference>
<protein>
    <recommendedName>
        <fullName evidence="6">LysM domain-containing protein</fullName>
    </recommendedName>
</protein>
<dbReference type="KEGG" id="bon:A361_14150"/>
<dbReference type="Pfam" id="PF01476">
    <property type="entry name" value="LysM"/>
    <property type="match status" value="1"/>
</dbReference>
<dbReference type="Pfam" id="PF05036">
    <property type="entry name" value="SPOR"/>
    <property type="match status" value="1"/>
</dbReference>
<dbReference type="PROSITE" id="PS51724">
    <property type="entry name" value="SPOR"/>
    <property type="match status" value="1"/>
</dbReference>
<dbReference type="Gene3D" id="3.30.70.1070">
    <property type="entry name" value="Sporulation related repeat"/>
    <property type="match status" value="1"/>
</dbReference>
<dbReference type="InterPro" id="IPR036779">
    <property type="entry name" value="LysM_dom_sf"/>
</dbReference>
<gene>
    <name evidence="4" type="ORF">A361_14150</name>
</gene>
<evidence type="ECO:0000256" key="1">
    <source>
        <dbReference type="SAM" id="SignalP"/>
    </source>
</evidence>
<dbReference type="InterPro" id="IPR018392">
    <property type="entry name" value="LysM"/>
</dbReference>
<dbReference type="GO" id="GO:0042834">
    <property type="term" value="F:peptidoglycan binding"/>
    <property type="evidence" value="ECO:0007669"/>
    <property type="project" value="InterPro"/>
</dbReference>
<evidence type="ECO:0008006" key="6">
    <source>
        <dbReference type="Google" id="ProtNLM"/>
    </source>
</evidence>
<dbReference type="SUPFAM" id="SSF110997">
    <property type="entry name" value="Sporulation related repeat"/>
    <property type="match status" value="1"/>
</dbReference>
<evidence type="ECO:0000313" key="4">
    <source>
        <dbReference type="EMBL" id="AND40243.1"/>
    </source>
</evidence>
<feature type="chain" id="PRO_5007817291" description="LysM domain-containing protein" evidence="1">
    <location>
        <begin position="27"/>
        <end position="293"/>
    </location>
</feature>
<dbReference type="eggNOG" id="COG3087">
    <property type="taxonomic scope" value="Bacteria"/>
</dbReference>
<dbReference type="SMART" id="SM00257">
    <property type="entry name" value="LysM"/>
    <property type="match status" value="1"/>
</dbReference>
<proteinExistence type="predicted"/>
<dbReference type="AlphaFoldDB" id="A0A160MCA5"/>
<dbReference type="SUPFAM" id="SSF54106">
    <property type="entry name" value="LysM domain"/>
    <property type="match status" value="1"/>
</dbReference>